<proteinExistence type="predicted"/>
<dbReference type="AlphaFoldDB" id="J9GJH6"/>
<name>J9GJH6_9ZZZZ</name>
<comment type="caution">
    <text evidence="1">The sequence shown here is derived from an EMBL/GenBank/DDBJ whole genome shotgun (WGS) entry which is preliminary data.</text>
</comment>
<evidence type="ECO:0000313" key="1">
    <source>
        <dbReference type="EMBL" id="EJX07399.1"/>
    </source>
</evidence>
<protein>
    <submittedName>
        <fullName evidence="1">Uncharacterized protein</fullName>
    </submittedName>
</protein>
<dbReference type="EMBL" id="AMCI01000886">
    <property type="protein sequence ID" value="EJX07399.1"/>
    <property type="molecule type" value="Genomic_DNA"/>
</dbReference>
<accession>J9GJH6</accession>
<organism evidence="1">
    <name type="scientific">gut metagenome</name>
    <dbReference type="NCBI Taxonomy" id="749906"/>
    <lineage>
        <taxon>unclassified sequences</taxon>
        <taxon>metagenomes</taxon>
        <taxon>organismal metagenomes</taxon>
    </lineage>
</organism>
<sequence>MQNQRNAVGSIVDLVQSLKVKALPVCGILAVDVADPGCQKVNAQRSDATALGRICNFTASDNAVFFAADGADLCLDRQTPAVSQFHQFSGLCDVLIDGVVATVEHDAGETSLDAGFCTFVGTMVQMQSHRDGDTQIVDHGANHGSNGLKTGHVLAGTLGNTENYGAVQLLSGEQDCFGPLQIVDVELPHGVVTVTGLVEHFSCAD</sequence>
<reference evidence="1" key="1">
    <citation type="journal article" date="2012" name="PLoS ONE">
        <title>Gene sets for utilization of primary and secondary nutrition supplies in the distal gut of endangered iberian lynx.</title>
        <authorList>
            <person name="Alcaide M."/>
            <person name="Messina E."/>
            <person name="Richter M."/>
            <person name="Bargiela R."/>
            <person name="Peplies J."/>
            <person name="Huws S.A."/>
            <person name="Newbold C.J."/>
            <person name="Golyshin P.N."/>
            <person name="Simon M.A."/>
            <person name="Lopez G."/>
            <person name="Yakimov M.M."/>
            <person name="Ferrer M."/>
        </authorList>
    </citation>
    <scope>NUCLEOTIDE SEQUENCE</scope>
</reference>
<gene>
    <name evidence="1" type="ORF">EVA_04492</name>
</gene>